<feature type="compositionally biased region" description="Basic residues" evidence="2">
    <location>
        <begin position="130"/>
        <end position="142"/>
    </location>
</feature>
<dbReference type="AlphaFoldDB" id="A0A059CHX3"/>
<sequence>MERPRCKLCFRTFANGRALGGHMKAHLASLKIHRTHVAESITSYPSSSSPEEEEEEEEEEQQQQQQEEEQEEEQESSRGDQEIEEKSLIYGLRENPRRSVKCADPEFSFSGGSGFAVVQDRESETESRNPTRRRSKRTRRKLGGCDDNAEDEKQRKQKLKPSQPSSPAEPEPVSSVSDTSPEEDVAMCLMLLSRDKWRRKRRDGDDHDREEVEEGQKGNLMGNEAERKHHQCEVCKKVFRSSQALGGHRVIHRKSVGLMGCDKKRQEDERERRDGGWSKEMVMARKKERVYECPFCGRVFGNGQALGGHKRSHMMGLGGSSVGGNGDGAQSSRSKVSANLLDLNLPAPAEEDNFSVVSDDGEFTQPIKN</sequence>
<dbReference type="PANTHER" id="PTHR46326:SF8">
    <property type="entry name" value="C2H2-LIKE ZINC FINGER PROTEIN"/>
    <property type="match status" value="1"/>
</dbReference>
<feature type="compositionally biased region" description="Basic and acidic residues" evidence="2">
    <location>
        <begin position="75"/>
        <end position="87"/>
    </location>
</feature>
<feature type="region of interest" description="Disordered" evidence="2">
    <location>
        <begin position="38"/>
        <end position="225"/>
    </location>
</feature>
<dbReference type="InterPro" id="IPR036236">
    <property type="entry name" value="Znf_C2H2_sf"/>
</dbReference>
<keyword evidence="1" id="KW-0863">Zinc-finger</keyword>
<dbReference type="Gene3D" id="3.30.160.60">
    <property type="entry name" value="Classic Zinc Finger"/>
    <property type="match status" value="1"/>
</dbReference>
<evidence type="ECO:0000259" key="3">
    <source>
        <dbReference type="PROSITE" id="PS50157"/>
    </source>
</evidence>
<dbReference type="EMBL" id="KK198756">
    <property type="protein sequence ID" value="KCW77791.1"/>
    <property type="molecule type" value="Genomic_DNA"/>
</dbReference>
<feature type="compositionally biased region" description="Low complexity" evidence="2">
    <location>
        <begin position="161"/>
        <end position="177"/>
    </location>
</feature>
<dbReference type="GO" id="GO:0006355">
    <property type="term" value="P:regulation of DNA-templated transcription"/>
    <property type="evidence" value="ECO:0007669"/>
    <property type="project" value="InterPro"/>
</dbReference>
<dbReference type="SUPFAM" id="SSF57667">
    <property type="entry name" value="beta-beta-alpha zinc fingers"/>
    <property type="match status" value="1"/>
</dbReference>
<keyword evidence="1" id="KW-0862">Zinc</keyword>
<dbReference type="OMA" id="KICFRSE"/>
<keyword evidence="1" id="KW-0479">Metal-binding</keyword>
<feature type="region of interest" description="Disordered" evidence="2">
    <location>
        <begin position="317"/>
        <end position="337"/>
    </location>
</feature>
<evidence type="ECO:0000256" key="2">
    <source>
        <dbReference type="SAM" id="MobiDB-lite"/>
    </source>
</evidence>
<feature type="compositionally biased region" description="Gly residues" evidence="2">
    <location>
        <begin position="317"/>
        <end position="327"/>
    </location>
</feature>
<dbReference type="STRING" id="71139.A0A059CHX3"/>
<protein>
    <recommendedName>
        <fullName evidence="3">C2H2-type domain-containing protein</fullName>
    </recommendedName>
</protein>
<gene>
    <name evidence="4" type="ORF">EUGRSUZ_D02083</name>
</gene>
<feature type="domain" description="C2H2-type" evidence="3">
    <location>
        <begin position="230"/>
        <end position="252"/>
    </location>
</feature>
<reference evidence="4" key="1">
    <citation type="submission" date="2013-07" db="EMBL/GenBank/DDBJ databases">
        <title>The genome of Eucalyptus grandis.</title>
        <authorList>
            <person name="Schmutz J."/>
            <person name="Hayes R."/>
            <person name="Myburg A."/>
            <person name="Tuskan G."/>
            <person name="Grattapaglia D."/>
            <person name="Rokhsar D.S."/>
        </authorList>
    </citation>
    <scope>NUCLEOTIDE SEQUENCE</scope>
    <source>
        <tissue evidence="4">Leaf extractions</tissue>
    </source>
</reference>
<feature type="domain" description="C2H2-type" evidence="3">
    <location>
        <begin position="291"/>
        <end position="313"/>
    </location>
</feature>
<dbReference type="Gramene" id="KCW77791">
    <property type="protein sequence ID" value="KCW77791"/>
    <property type="gene ID" value="EUGRSUZ_D02083"/>
</dbReference>
<dbReference type="PROSITE" id="PS00028">
    <property type="entry name" value="ZINC_FINGER_C2H2_1"/>
    <property type="match status" value="3"/>
</dbReference>
<dbReference type="Pfam" id="PF13912">
    <property type="entry name" value="zf-C2H2_6"/>
    <property type="match status" value="3"/>
</dbReference>
<proteinExistence type="predicted"/>
<dbReference type="SMART" id="SM00355">
    <property type="entry name" value="ZnF_C2H2"/>
    <property type="match status" value="3"/>
</dbReference>
<dbReference type="InterPro" id="IPR013087">
    <property type="entry name" value="Znf_C2H2_type"/>
</dbReference>
<dbReference type="FunCoup" id="A0A059CHX3">
    <property type="interactions" value="8"/>
</dbReference>
<feature type="compositionally biased region" description="Basic and acidic residues" evidence="2">
    <location>
        <begin position="202"/>
        <end position="216"/>
    </location>
</feature>
<dbReference type="InParanoid" id="A0A059CHX3"/>
<dbReference type="GO" id="GO:0008270">
    <property type="term" value="F:zinc ion binding"/>
    <property type="evidence" value="ECO:0007669"/>
    <property type="project" value="UniProtKB-KW"/>
</dbReference>
<organism evidence="4">
    <name type="scientific">Eucalyptus grandis</name>
    <name type="common">Flooded gum</name>
    <dbReference type="NCBI Taxonomy" id="71139"/>
    <lineage>
        <taxon>Eukaryota</taxon>
        <taxon>Viridiplantae</taxon>
        <taxon>Streptophyta</taxon>
        <taxon>Embryophyta</taxon>
        <taxon>Tracheophyta</taxon>
        <taxon>Spermatophyta</taxon>
        <taxon>Magnoliopsida</taxon>
        <taxon>eudicotyledons</taxon>
        <taxon>Gunneridae</taxon>
        <taxon>Pentapetalae</taxon>
        <taxon>rosids</taxon>
        <taxon>malvids</taxon>
        <taxon>Myrtales</taxon>
        <taxon>Myrtaceae</taxon>
        <taxon>Myrtoideae</taxon>
        <taxon>Eucalypteae</taxon>
        <taxon>Eucalyptus</taxon>
    </lineage>
</organism>
<dbReference type="PROSITE" id="PS50157">
    <property type="entry name" value="ZINC_FINGER_C2H2_2"/>
    <property type="match status" value="2"/>
</dbReference>
<dbReference type="InterPro" id="IPR044303">
    <property type="entry name" value="ZAT1/4/9"/>
</dbReference>
<feature type="compositionally biased region" description="Acidic residues" evidence="2">
    <location>
        <begin position="50"/>
        <end position="74"/>
    </location>
</feature>
<feature type="compositionally biased region" description="Low complexity" evidence="2">
    <location>
        <begin position="40"/>
        <end position="49"/>
    </location>
</feature>
<feature type="compositionally biased region" description="Basic and acidic residues" evidence="2">
    <location>
        <begin position="119"/>
        <end position="129"/>
    </location>
</feature>
<dbReference type="PANTHER" id="PTHR46326">
    <property type="entry name" value="ZINC FINGER PROTEIN ZAT1-RELATED"/>
    <property type="match status" value="1"/>
</dbReference>
<accession>A0A059CHX3</accession>
<evidence type="ECO:0000313" key="4">
    <source>
        <dbReference type="EMBL" id="KCW77791.1"/>
    </source>
</evidence>
<dbReference type="eggNOG" id="KOG1721">
    <property type="taxonomic scope" value="Eukaryota"/>
</dbReference>
<feature type="compositionally biased region" description="Basic and acidic residues" evidence="2">
    <location>
        <begin position="94"/>
        <end position="104"/>
    </location>
</feature>
<evidence type="ECO:0000256" key="1">
    <source>
        <dbReference type="PROSITE-ProRule" id="PRU00042"/>
    </source>
</evidence>
<name>A0A059CHX3_EUCGR</name>